<evidence type="ECO:0000256" key="3">
    <source>
        <dbReference type="ARBA" id="ARBA00022729"/>
    </source>
</evidence>
<dbReference type="GO" id="GO:1901982">
    <property type="term" value="F:maltose binding"/>
    <property type="evidence" value="ECO:0007669"/>
    <property type="project" value="TreeGrafter"/>
</dbReference>
<organism evidence="4 5">
    <name type="scientific">Trueperella pyogenes</name>
    <dbReference type="NCBI Taxonomy" id="1661"/>
    <lineage>
        <taxon>Bacteria</taxon>
        <taxon>Bacillati</taxon>
        <taxon>Actinomycetota</taxon>
        <taxon>Actinomycetes</taxon>
        <taxon>Actinomycetales</taxon>
        <taxon>Actinomycetaceae</taxon>
        <taxon>Trueperella</taxon>
    </lineage>
</organism>
<dbReference type="GO" id="GO:0015768">
    <property type="term" value="P:maltose transport"/>
    <property type="evidence" value="ECO:0007669"/>
    <property type="project" value="TreeGrafter"/>
</dbReference>
<dbReference type="GO" id="GO:0055052">
    <property type="term" value="C:ATP-binding cassette (ABC) transporter complex, substrate-binding subunit-containing"/>
    <property type="evidence" value="ECO:0007669"/>
    <property type="project" value="TreeGrafter"/>
</dbReference>
<dbReference type="PANTHER" id="PTHR30061:SF50">
    <property type="entry name" value="MALTOSE_MALTODEXTRIN-BINDING PERIPLASMIC PROTEIN"/>
    <property type="match status" value="1"/>
</dbReference>
<evidence type="ECO:0000313" key="5">
    <source>
        <dbReference type="Proteomes" id="UP000275951"/>
    </source>
</evidence>
<proteinExistence type="inferred from homology"/>
<sequence length="454" mass="50137">MRETRQTLDNEQNSVLVFVSNTIHHLMRGCTLESSKEKIFMSLKKYLAAMAAASAAIMTLVGCSEGARGTEGSSSETVTLSYFSWITETKIRPFIDAFEAANPNIKIDLSVAQGAANDYVSTLMQRIAGGQTPDVFHMSTATRNEIMDNGHALDLTGEPFMDGLDETGVAMYSKDGKQYGLPTSAWMGTIVYNKDLLDDLGYDKVPEDLEGFIKLGKKLQAKGIKPYMEDSTVVSGSFLPMLGGYYAASGTSDEEIFTGKSTFEKQWTSPITHWMRLVEEGVIPAESVGLSDDQIKTAFLNGEVAMIRSGMWIVDEFREAGMRFGAAPLPALPNGEPFIGGGPDSPFSISASLDGTKLEAAKKFLAFVNSEEGLKKLEEAGWLSTSHKYIAEVPEEFKDVYTKYLQQGKYYWLTLPEGGADIEQELPRQFQLLIQKKTTPQEVAQQLDKRWMLR</sequence>
<keyword evidence="3" id="KW-0732">Signal</keyword>
<dbReference type="GO" id="GO:0042956">
    <property type="term" value="P:maltodextrin transmembrane transport"/>
    <property type="evidence" value="ECO:0007669"/>
    <property type="project" value="TreeGrafter"/>
</dbReference>
<comment type="similarity">
    <text evidence="1">Belongs to the bacterial solute-binding protein 1 family.</text>
</comment>
<dbReference type="Proteomes" id="UP000275951">
    <property type="component" value="Chromosome"/>
</dbReference>
<protein>
    <submittedName>
        <fullName evidence="4">Extracellular solute-binding protein</fullName>
    </submittedName>
</protein>
<evidence type="ECO:0000313" key="4">
    <source>
        <dbReference type="EMBL" id="AZR06915.1"/>
    </source>
</evidence>
<dbReference type="Gene3D" id="3.40.190.10">
    <property type="entry name" value="Periplasmic binding protein-like II"/>
    <property type="match status" value="2"/>
</dbReference>
<dbReference type="Pfam" id="PF01547">
    <property type="entry name" value="SBP_bac_1"/>
    <property type="match status" value="1"/>
</dbReference>
<dbReference type="SUPFAM" id="SSF53850">
    <property type="entry name" value="Periplasmic binding protein-like II"/>
    <property type="match status" value="1"/>
</dbReference>
<evidence type="ECO:0000256" key="2">
    <source>
        <dbReference type="ARBA" id="ARBA00022448"/>
    </source>
</evidence>
<name>A0A3S9QLW2_9ACTO</name>
<keyword evidence="2" id="KW-0813">Transport</keyword>
<dbReference type="AlphaFoldDB" id="A0A3S9QLW2"/>
<dbReference type="RefSeq" id="WP_126920175.1">
    <property type="nucleotide sequence ID" value="NZ_CP033905.1"/>
</dbReference>
<dbReference type="EMBL" id="CP033905">
    <property type="protein sequence ID" value="AZR06915.1"/>
    <property type="molecule type" value="Genomic_DNA"/>
</dbReference>
<dbReference type="PANTHER" id="PTHR30061">
    <property type="entry name" value="MALTOSE-BINDING PERIPLASMIC PROTEIN"/>
    <property type="match status" value="1"/>
</dbReference>
<dbReference type="InterPro" id="IPR006059">
    <property type="entry name" value="SBP"/>
</dbReference>
<gene>
    <name evidence="4" type="ORF">EBQ10_06145</name>
</gene>
<accession>A0A3S9QLW2</accession>
<reference evidence="4 5" key="1">
    <citation type="submission" date="2018-11" db="EMBL/GenBank/DDBJ databases">
        <title>Multidrug-resistant genes are associated with an 42-kb island TGI1 carrying a complex class 1 integron in a Trueperella pyogenes.</title>
        <authorList>
            <person name="Dong W."/>
        </authorList>
    </citation>
    <scope>NUCLEOTIDE SEQUENCE [LARGE SCALE GENOMIC DNA]</scope>
    <source>
        <strain evidence="4 5">TP4</strain>
    </source>
</reference>
<evidence type="ECO:0000256" key="1">
    <source>
        <dbReference type="ARBA" id="ARBA00008520"/>
    </source>
</evidence>